<keyword evidence="5 11" id="KW-0862">Zinc</keyword>
<feature type="compositionally biased region" description="Basic and acidic residues" evidence="12">
    <location>
        <begin position="139"/>
        <end position="150"/>
    </location>
</feature>
<sequence length="464" mass="51080">MQQLYSSAPSSSTDIKLEPASTPGPAGNAAIFTPSKRGRGAAAAAAAAAGAGTVLVCVVCGDQAFGKHYGVNACNGCKGFFRRSVWNNRTYLCRFDGNCAIAKEHRNVCRACRLKQCFQSGMNPRAVQSERELAQNRVKDEYDAEGRGESESPQPEMTSHEVQTDSVKSECGSPQMTMENNENDGRMLEVANRVYMHNLRVLGRVEATLEAAYSVYSGPNRHSGGGGVPTQVGFTDAFFNPTLISIRTPITPTGVRVAQMPDVLQDWRRCFTLFADWCSGLMEFGRLCAEDQIVVAKNRFGPFYWWLCAEWSARIGCDGVCYANGTYFPADKNLQCLPDVSNVAERMVATLVRPIHEMAIDEVEKALVCGIIIFQDELTALTEEGKAAVREARALFVKSLHHYVQTRIKDNTLAAMRIGKLTLLLAAATNLVHLTNDNVELNDVLHLVDWGDWSTDIRKHSYSE</sequence>
<dbReference type="PROSITE" id="PS51843">
    <property type="entry name" value="NR_LBD"/>
    <property type="match status" value="1"/>
</dbReference>
<feature type="region of interest" description="Disordered" evidence="12">
    <location>
        <begin position="1"/>
        <end position="28"/>
    </location>
</feature>
<dbReference type="GO" id="GO:0008270">
    <property type="term" value="F:zinc ion binding"/>
    <property type="evidence" value="ECO:0007669"/>
    <property type="project" value="UniProtKB-KW"/>
</dbReference>
<dbReference type="InterPro" id="IPR035500">
    <property type="entry name" value="NHR-like_dom_sf"/>
</dbReference>
<accession>A0AAV5TZ61</accession>
<dbReference type="InterPro" id="IPR013088">
    <property type="entry name" value="Znf_NHR/GATA"/>
</dbReference>
<dbReference type="PANTHER" id="PTHR47630">
    <property type="entry name" value="NUCLEAR HORMONE RECEPTOR FAMILY-RELATED-RELATED"/>
    <property type="match status" value="1"/>
</dbReference>
<feature type="non-terminal residue" evidence="15">
    <location>
        <position position="464"/>
    </location>
</feature>
<keyword evidence="3 11" id="KW-0479">Metal-binding</keyword>
<dbReference type="Gene3D" id="3.30.50.10">
    <property type="entry name" value="Erythroid Transcription Factor GATA-1, subunit A"/>
    <property type="match status" value="1"/>
</dbReference>
<dbReference type="PRINTS" id="PR00047">
    <property type="entry name" value="STROIDFINGER"/>
</dbReference>
<dbReference type="SMART" id="SM00399">
    <property type="entry name" value="ZnF_C4"/>
    <property type="match status" value="1"/>
</dbReference>
<evidence type="ECO:0000256" key="11">
    <source>
        <dbReference type="RuleBase" id="RU004334"/>
    </source>
</evidence>
<dbReference type="InterPro" id="IPR052499">
    <property type="entry name" value="C.elegans_NHRs"/>
</dbReference>
<keyword evidence="10 11" id="KW-0539">Nucleus</keyword>
<keyword evidence="16" id="KW-1185">Reference proteome</keyword>
<keyword evidence="8 11" id="KW-0804">Transcription</keyword>
<dbReference type="PANTHER" id="PTHR47630:SF4">
    <property type="entry name" value="NUCLEAR HORMONE RECEPTOR FAMILY MEMBER NHR-62"/>
    <property type="match status" value="1"/>
</dbReference>
<keyword evidence="6 11" id="KW-0805">Transcription regulation</keyword>
<evidence type="ECO:0000256" key="10">
    <source>
        <dbReference type="ARBA" id="ARBA00023242"/>
    </source>
</evidence>
<dbReference type="Proteomes" id="UP001432027">
    <property type="component" value="Unassembled WGS sequence"/>
</dbReference>
<evidence type="ECO:0000256" key="5">
    <source>
        <dbReference type="ARBA" id="ARBA00022833"/>
    </source>
</evidence>
<dbReference type="GO" id="GO:0003700">
    <property type="term" value="F:DNA-binding transcription factor activity"/>
    <property type="evidence" value="ECO:0007669"/>
    <property type="project" value="InterPro"/>
</dbReference>
<dbReference type="EMBL" id="BTSX01000005">
    <property type="protein sequence ID" value="GMS99627.1"/>
    <property type="molecule type" value="Genomic_DNA"/>
</dbReference>
<protein>
    <recommendedName>
        <fullName evidence="17">Nhr-62</fullName>
    </recommendedName>
</protein>
<feature type="domain" description="NR LBD" evidence="14">
    <location>
        <begin position="223"/>
        <end position="461"/>
    </location>
</feature>
<evidence type="ECO:0000313" key="15">
    <source>
        <dbReference type="EMBL" id="GMS99627.1"/>
    </source>
</evidence>
<dbReference type="SUPFAM" id="SSF57716">
    <property type="entry name" value="Glucocorticoid receptor-like (DNA-binding domain)"/>
    <property type="match status" value="1"/>
</dbReference>
<reference evidence="15" key="1">
    <citation type="submission" date="2023-10" db="EMBL/GenBank/DDBJ databases">
        <title>Genome assembly of Pristionchus species.</title>
        <authorList>
            <person name="Yoshida K."/>
            <person name="Sommer R.J."/>
        </authorList>
    </citation>
    <scope>NUCLEOTIDE SEQUENCE</scope>
    <source>
        <strain evidence="15">RS0144</strain>
    </source>
</reference>
<evidence type="ECO:0008006" key="17">
    <source>
        <dbReference type="Google" id="ProtNLM"/>
    </source>
</evidence>
<dbReference type="InterPro" id="IPR001628">
    <property type="entry name" value="Znf_hrmn_rcpt"/>
</dbReference>
<name>A0AAV5TZ61_9BILA</name>
<feature type="compositionally biased region" description="Polar residues" evidence="12">
    <location>
        <begin position="164"/>
        <end position="180"/>
    </location>
</feature>
<dbReference type="FunFam" id="3.30.50.10:FF:000030">
    <property type="entry name" value="Nuclear Hormone Receptor family"/>
    <property type="match status" value="1"/>
</dbReference>
<evidence type="ECO:0000313" key="16">
    <source>
        <dbReference type="Proteomes" id="UP001432027"/>
    </source>
</evidence>
<feature type="compositionally biased region" description="Polar residues" evidence="12">
    <location>
        <begin position="1"/>
        <end position="14"/>
    </location>
</feature>
<gene>
    <name evidence="15" type="ORF">PENTCL1PPCAC_21802</name>
</gene>
<comment type="caution">
    <text evidence="15">The sequence shown here is derived from an EMBL/GenBank/DDBJ whole genome shotgun (WGS) entry which is preliminary data.</text>
</comment>
<evidence type="ECO:0000256" key="2">
    <source>
        <dbReference type="ARBA" id="ARBA00005993"/>
    </source>
</evidence>
<keyword evidence="9 11" id="KW-0675">Receptor</keyword>
<keyword evidence="4 11" id="KW-0863">Zinc-finger</keyword>
<dbReference type="CDD" id="cd06960">
    <property type="entry name" value="NR_DBD_HNF4A"/>
    <property type="match status" value="1"/>
</dbReference>
<dbReference type="PROSITE" id="PS00031">
    <property type="entry name" value="NUCLEAR_REC_DBD_1"/>
    <property type="match status" value="1"/>
</dbReference>
<feature type="domain" description="Nuclear receptor" evidence="13">
    <location>
        <begin position="54"/>
        <end position="129"/>
    </location>
</feature>
<keyword evidence="7 11" id="KW-0238">DNA-binding</keyword>
<evidence type="ECO:0000256" key="12">
    <source>
        <dbReference type="SAM" id="MobiDB-lite"/>
    </source>
</evidence>
<dbReference type="Gene3D" id="1.10.565.10">
    <property type="entry name" value="Retinoid X Receptor"/>
    <property type="match status" value="1"/>
</dbReference>
<organism evidence="15 16">
    <name type="scientific">Pristionchus entomophagus</name>
    <dbReference type="NCBI Taxonomy" id="358040"/>
    <lineage>
        <taxon>Eukaryota</taxon>
        <taxon>Metazoa</taxon>
        <taxon>Ecdysozoa</taxon>
        <taxon>Nematoda</taxon>
        <taxon>Chromadorea</taxon>
        <taxon>Rhabditida</taxon>
        <taxon>Rhabditina</taxon>
        <taxon>Diplogasteromorpha</taxon>
        <taxon>Diplogasteroidea</taxon>
        <taxon>Neodiplogasteridae</taxon>
        <taxon>Pristionchus</taxon>
    </lineage>
</organism>
<dbReference type="AlphaFoldDB" id="A0AAV5TZ61"/>
<evidence type="ECO:0000256" key="4">
    <source>
        <dbReference type="ARBA" id="ARBA00022771"/>
    </source>
</evidence>
<evidence type="ECO:0000259" key="14">
    <source>
        <dbReference type="PROSITE" id="PS51843"/>
    </source>
</evidence>
<evidence type="ECO:0000259" key="13">
    <source>
        <dbReference type="PROSITE" id="PS51030"/>
    </source>
</evidence>
<evidence type="ECO:0000256" key="1">
    <source>
        <dbReference type="ARBA" id="ARBA00004123"/>
    </source>
</evidence>
<evidence type="ECO:0000256" key="3">
    <source>
        <dbReference type="ARBA" id="ARBA00022723"/>
    </source>
</evidence>
<dbReference type="Pfam" id="PF00104">
    <property type="entry name" value="Hormone_recep"/>
    <property type="match status" value="1"/>
</dbReference>
<comment type="similarity">
    <text evidence="2 11">Belongs to the nuclear hormone receptor family.</text>
</comment>
<evidence type="ECO:0000256" key="6">
    <source>
        <dbReference type="ARBA" id="ARBA00023015"/>
    </source>
</evidence>
<dbReference type="SMART" id="SM00430">
    <property type="entry name" value="HOLI"/>
    <property type="match status" value="1"/>
</dbReference>
<evidence type="ECO:0000256" key="7">
    <source>
        <dbReference type="ARBA" id="ARBA00023125"/>
    </source>
</evidence>
<proteinExistence type="inferred from homology"/>
<dbReference type="PROSITE" id="PS51030">
    <property type="entry name" value="NUCLEAR_REC_DBD_2"/>
    <property type="match status" value="1"/>
</dbReference>
<dbReference type="GO" id="GO:0000978">
    <property type="term" value="F:RNA polymerase II cis-regulatory region sequence-specific DNA binding"/>
    <property type="evidence" value="ECO:0007669"/>
    <property type="project" value="InterPro"/>
</dbReference>
<dbReference type="CDD" id="cd06157">
    <property type="entry name" value="NR_LBD"/>
    <property type="match status" value="1"/>
</dbReference>
<dbReference type="InterPro" id="IPR000536">
    <property type="entry name" value="Nucl_hrmn_rcpt_lig-bd"/>
</dbReference>
<dbReference type="GO" id="GO:0005634">
    <property type="term" value="C:nucleus"/>
    <property type="evidence" value="ECO:0007669"/>
    <property type="project" value="UniProtKB-SubCell"/>
</dbReference>
<feature type="region of interest" description="Disordered" evidence="12">
    <location>
        <begin position="139"/>
        <end position="181"/>
    </location>
</feature>
<dbReference type="Pfam" id="PF00105">
    <property type="entry name" value="zf-C4"/>
    <property type="match status" value="1"/>
</dbReference>
<comment type="subcellular location">
    <subcellularLocation>
        <location evidence="1 11">Nucleus</location>
    </subcellularLocation>
</comment>
<dbReference type="SUPFAM" id="SSF48508">
    <property type="entry name" value="Nuclear receptor ligand-binding domain"/>
    <property type="match status" value="1"/>
</dbReference>
<evidence type="ECO:0000256" key="8">
    <source>
        <dbReference type="ARBA" id="ARBA00023163"/>
    </source>
</evidence>
<dbReference type="InterPro" id="IPR049636">
    <property type="entry name" value="HNF4-like_DBD"/>
</dbReference>
<evidence type="ECO:0000256" key="9">
    <source>
        <dbReference type="ARBA" id="ARBA00023170"/>
    </source>
</evidence>